<organism evidence="2 3">
    <name type="scientific">Protopolystoma xenopodis</name>
    <dbReference type="NCBI Taxonomy" id="117903"/>
    <lineage>
        <taxon>Eukaryota</taxon>
        <taxon>Metazoa</taxon>
        <taxon>Spiralia</taxon>
        <taxon>Lophotrochozoa</taxon>
        <taxon>Platyhelminthes</taxon>
        <taxon>Monogenea</taxon>
        <taxon>Polyopisthocotylea</taxon>
        <taxon>Polystomatidea</taxon>
        <taxon>Polystomatidae</taxon>
        <taxon>Protopolystoma</taxon>
    </lineage>
</organism>
<dbReference type="InterPro" id="IPR035699">
    <property type="entry name" value="AAA_6"/>
</dbReference>
<keyword evidence="3" id="KW-1185">Reference proteome</keyword>
<protein>
    <recommendedName>
        <fullName evidence="1">Dynein heavy chain hydrolytic ATP-binding dynein motor region domain-containing protein</fullName>
    </recommendedName>
</protein>
<gene>
    <name evidence="2" type="ORF">PXEA_LOCUS23382</name>
</gene>
<dbReference type="InterPro" id="IPR027417">
    <property type="entry name" value="P-loop_NTPase"/>
</dbReference>
<dbReference type="GO" id="GO:0005524">
    <property type="term" value="F:ATP binding"/>
    <property type="evidence" value="ECO:0007669"/>
    <property type="project" value="InterPro"/>
</dbReference>
<dbReference type="GO" id="GO:0007018">
    <property type="term" value="P:microtubule-based movement"/>
    <property type="evidence" value="ECO:0007669"/>
    <property type="project" value="InterPro"/>
</dbReference>
<dbReference type="GO" id="GO:0045505">
    <property type="term" value="F:dynein intermediate chain binding"/>
    <property type="evidence" value="ECO:0007669"/>
    <property type="project" value="InterPro"/>
</dbReference>
<accession>A0A3S5FF73</accession>
<dbReference type="SUPFAM" id="SSF52540">
    <property type="entry name" value="P-loop containing nucleoside triphosphate hydrolases"/>
    <property type="match status" value="1"/>
</dbReference>
<dbReference type="AlphaFoldDB" id="A0A3S5FF73"/>
<name>A0A3S5FF73_9PLAT</name>
<dbReference type="Proteomes" id="UP000784294">
    <property type="component" value="Unassembled WGS sequence"/>
</dbReference>
<dbReference type="EMBL" id="CAAALY010107896">
    <property type="protein sequence ID" value="VEL29942.1"/>
    <property type="molecule type" value="Genomic_DNA"/>
</dbReference>
<evidence type="ECO:0000313" key="2">
    <source>
        <dbReference type="EMBL" id="VEL29942.1"/>
    </source>
</evidence>
<dbReference type="GO" id="GO:0030286">
    <property type="term" value="C:dynein complex"/>
    <property type="evidence" value="ECO:0007669"/>
    <property type="project" value="InterPro"/>
</dbReference>
<sequence length="119" mass="13360">MAGSLKRENLDKPEEVVLIRALRDSNLPKFLKDDAVLFKAILQDLFPSVQLPDHDYGRFKAEIELAIQQAGLQVVDAQTSKVIQFWETLLVRHGVMLVGPTGGGKTTIYRTLMQVLQNL</sequence>
<comment type="caution">
    <text evidence="2">The sequence shown here is derived from an EMBL/GenBank/DDBJ whole genome shotgun (WGS) entry which is preliminary data.</text>
</comment>
<feature type="non-terminal residue" evidence="2">
    <location>
        <position position="119"/>
    </location>
</feature>
<dbReference type="Gene3D" id="3.40.50.300">
    <property type="entry name" value="P-loop containing nucleotide triphosphate hydrolases"/>
    <property type="match status" value="1"/>
</dbReference>
<dbReference type="PANTHER" id="PTHR46961:SF8">
    <property type="entry name" value="DYNEIN AXONEMAL HEAVY CHAIN 7"/>
    <property type="match status" value="1"/>
</dbReference>
<dbReference type="OrthoDB" id="5593012at2759"/>
<dbReference type="GO" id="GO:0051959">
    <property type="term" value="F:dynein light intermediate chain binding"/>
    <property type="evidence" value="ECO:0007669"/>
    <property type="project" value="InterPro"/>
</dbReference>
<feature type="domain" description="Dynein heavy chain hydrolytic ATP-binding dynein motor region" evidence="1">
    <location>
        <begin position="1"/>
        <end position="106"/>
    </location>
</feature>
<evidence type="ECO:0000259" key="1">
    <source>
        <dbReference type="Pfam" id="PF12774"/>
    </source>
</evidence>
<dbReference type="Pfam" id="PF12774">
    <property type="entry name" value="AAA_6"/>
    <property type="match status" value="1"/>
</dbReference>
<proteinExistence type="predicted"/>
<dbReference type="InterPro" id="IPR026983">
    <property type="entry name" value="DHC"/>
</dbReference>
<dbReference type="InterPro" id="IPR043157">
    <property type="entry name" value="Dynein_AAA1S"/>
</dbReference>
<dbReference type="Gene3D" id="1.10.8.710">
    <property type="match status" value="1"/>
</dbReference>
<reference evidence="2" key="1">
    <citation type="submission" date="2018-11" db="EMBL/GenBank/DDBJ databases">
        <authorList>
            <consortium name="Pathogen Informatics"/>
        </authorList>
    </citation>
    <scope>NUCLEOTIDE SEQUENCE</scope>
</reference>
<dbReference type="PANTHER" id="PTHR46961">
    <property type="entry name" value="DYNEIN HEAVY CHAIN 1, AXONEMAL-LIKE PROTEIN"/>
    <property type="match status" value="1"/>
</dbReference>
<evidence type="ECO:0000313" key="3">
    <source>
        <dbReference type="Proteomes" id="UP000784294"/>
    </source>
</evidence>